<evidence type="ECO:0000313" key="1">
    <source>
        <dbReference type="EMBL" id="ACL61085.1"/>
    </source>
</evidence>
<proteinExistence type="predicted"/>
<dbReference type="RefSeq" id="WP_015932667.1">
    <property type="nucleotide sequence ID" value="NC_011894.1"/>
</dbReference>
<dbReference type="AlphaFoldDB" id="B8IAP0"/>
<organism evidence="1 2">
    <name type="scientific">Methylobacterium nodulans (strain LMG 21967 / CNCM I-2342 / ORS 2060)</name>
    <dbReference type="NCBI Taxonomy" id="460265"/>
    <lineage>
        <taxon>Bacteria</taxon>
        <taxon>Pseudomonadati</taxon>
        <taxon>Pseudomonadota</taxon>
        <taxon>Alphaproteobacteria</taxon>
        <taxon>Hyphomicrobiales</taxon>
        <taxon>Methylobacteriaceae</taxon>
        <taxon>Methylobacterium</taxon>
    </lineage>
</organism>
<keyword evidence="2" id="KW-1185">Reference proteome</keyword>
<dbReference type="Proteomes" id="UP000008207">
    <property type="component" value="Chromosome"/>
</dbReference>
<dbReference type="HOGENOM" id="CLU_2155391_0_0_5"/>
<dbReference type="STRING" id="460265.Mnod_6280"/>
<gene>
    <name evidence="1" type="ordered locus">Mnod_6280</name>
</gene>
<protein>
    <submittedName>
        <fullName evidence="1">Uncharacterized protein</fullName>
    </submittedName>
</protein>
<evidence type="ECO:0000313" key="2">
    <source>
        <dbReference type="Proteomes" id="UP000008207"/>
    </source>
</evidence>
<accession>B8IAP0</accession>
<dbReference type="EMBL" id="CP001349">
    <property type="protein sequence ID" value="ACL61085.1"/>
    <property type="molecule type" value="Genomic_DNA"/>
</dbReference>
<name>B8IAP0_METNO</name>
<reference evidence="1 2" key="1">
    <citation type="submission" date="2009-01" db="EMBL/GenBank/DDBJ databases">
        <title>Complete sequence of chromosome of Methylobacterium nodulans ORS 2060.</title>
        <authorList>
            <consortium name="US DOE Joint Genome Institute"/>
            <person name="Lucas S."/>
            <person name="Copeland A."/>
            <person name="Lapidus A."/>
            <person name="Glavina del Rio T."/>
            <person name="Dalin E."/>
            <person name="Tice H."/>
            <person name="Bruce D."/>
            <person name="Goodwin L."/>
            <person name="Pitluck S."/>
            <person name="Sims D."/>
            <person name="Brettin T."/>
            <person name="Detter J.C."/>
            <person name="Han C."/>
            <person name="Larimer F."/>
            <person name="Land M."/>
            <person name="Hauser L."/>
            <person name="Kyrpides N."/>
            <person name="Ivanova N."/>
            <person name="Marx C.J."/>
            <person name="Richardson P."/>
        </authorList>
    </citation>
    <scope>NUCLEOTIDE SEQUENCE [LARGE SCALE GENOMIC DNA]</scope>
    <source>
        <strain evidence="2">LMG 21967 / CNCM I-2342 / ORS 2060</strain>
    </source>
</reference>
<dbReference type="KEGG" id="mno:Mnod_6280"/>
<sequence>MLTVACVVAGPGADPVIHSAMGSALGSVTDPGIDAGIIPLLGLPRPEVKGEAHALRLALIRSHSRHDATALDLDEIADLLRGGEIAPALERIASLRAFAAAAAQGLAPEAQGC</sequence>